<dbReference type="Gene3D" id="3.40.50.720">
    <property type="entry name" value="NAD(P)-binding Rossmann-like Domain"/>
    <property type="match status" value="1"/>
</dbReference>
<dbReference type="PANTHER" id="PTHR43976:SF16">
    <property type="entry name" value="SHORT-CHAIN DEHYDROGENASE_REDUCTASE FAMILY PROTEIN"/>
    <property type="match status" value="1"/>
</dbReference>
<evidence type="ECO:0000256" key="3">
    <source>
        <dbReference type="RuleBase" id="RU000363"/>
    </source>
</evidence>
<organism evidence="5 6">
    <name type="scientific">Pedosphaera parvula (strain Ellin514)</name>
    <dbReference type="NCBI Taxonomy" id="320771"/>
    <lineage>
        <taxon>Bacteria</taxon>
        <taxon>Pseudomonadati</taxon>
        <taxon>Verrucomicrobiota</taxon>
        <taxon>Pedosphaerae</taxon>
        <taxon>Pedosphaerales</taxon>
        <taxon>Pedosphaeraceae</taxon>
        <taxon>Pedosphaera</taxon>
    </lineage>
</organism>
<keyword evidence="6" id="KW-1185">Reference proteome</keyword>
<sequence>MNEKDTVLITGVSSGIGRETARLLSERGFRVFGTVRNRPPANSAISGVETVMMDVTDEGSVGNAVQFVLQQTGKIHALINNAGYALAGALEETSIEEARQQFDTNFFGVLRMIQAVLPTMRQQGYGRIVNISSVAGFLPLPYRGMYAASKHALEGYTEALDHEIRQFGIRALLIEPAFTKTEIESHGKAASTVLDVYSKQKQRVAESIQRQIAKGDDPRAVAEVVYRALIAPSPHLRYPVGSGVGLRRLRSFVPERMFDRRFSKQFHLDEATQR</sequence>
<gene>
    <name evidence="5" type="ORF">Cflav_PD4449</name>
</gene>
<dbReference type="Proteomes" id="UP000003688">
    <property type="component" value="Unassembled WGS sequence"/>
</dbReference>
<dbReference type="InterPro" id="IPR057326">
    <property type="entry name" value="KR_dom"/>
</dbReference>
<dbReference type="InterPro" id="IPR002347">
    <property type="entry name" value="SDR_fam"/>
</dbReference>
<dbReference type="GO" id="GO:0016491">
    <property type="term" value="F:oxidoreductase activity"/>
    <property type="evidence" value="ECO:0007669"/>
    <property type="project" value="UniProtKB-KW"/>
</dbReference>
<evidence type="ECO:0000259" key="4">
    <source>
        <dbReference type="SMART" id="SM00822"/>
    </source>
</evidence>
<dbReference type="InterPro" id="IPR036291">
    <property type="entry name" value="NAD(P)-bd_dom_sf"/>
</dbReference>
<comment type="similarity">
    <text evidence="1 3">Belongs to the short-chain dehydrogenases/reductases (SDR) family.</text>
</comment>
<evidence type="ECO:0000313" key="5">
    <source>
        <dbReference type="EMBL" id="EEF61428.1"/>
    </source>
</evidence>
<dbReference type="PRINTS" id="PR00081">
    <property type="entry name" value="GDHRDH"/>
</dbReference>
<evidence type="ECO:0000256" key="2">
    <source>
        <dbReference type="ARBA" id="ARBA00023002"/>
    </source>
</evidence>
<dbReference type="Pfam" id="PF00106">
    <property type="entry name" value="adh_short"/>
    <property type="match status" value="1"/>
</dbReference>
<dbReference type="AlphaFoldDB" id="B9XFR4"/>
<dbReference type="EMBL" id="ABOX02000010">
    <property type="protein sequence ID" value="EEF61428.1"/>
    <property type="molecule type" value="Genomic_DNA"/>
</dbReference>
<comment type="caution">
    <text evidence="5">The sequence shown here is derived from an EMBL/GenBank/DDBJ whole genome shotgun (WGS) entry which is preliminary data.</text>
</comment>
<dbReference type="STRING" id="320771.Cflav_PD4449"/>
<accession>B9XFR4</accession>
<evidence type="ECO:0000256" key="1">
    <source>
        <dbReference type="ARBA" id="ARBA00006484"/>
    </source>
</evidence>
<dbReference type="PRINTS" id="PR00080">
    <property type="entry name" value="SDRFAMILY"/>
</dbReference>
<dbReference type="RefSeq" id="WP_007414660.1">
    <property type="nucleotide sequence ID" value="NZ_ABOX02000010.1"/>
</dbReference>
<evidence type="ECO:0000313" key="6">
    <source>
        <dbReference type="Proteomes" id="UP000003688"/>
    </source>
</evidence>
<reference evidence="5 6" key="1">
    <citation type="journal article" date="2011" name="J. Bacteriol.">
        <title>Genome sequence of 'Pedosphaera parvula' Ellin514, an aerobic Verrucomicrobial isolate from pasture soil.</title>
        <authorList>
            <person name="Kant R."/>
            <person name="van Passel M.W."/>
            <person name="Sangwan P."/>
            <person name="Palva A."/>
            <person name="Lucas S."/>
            <person name="Copeland A."/>
            <person name="Lapidus A."/>
            <person name="Glavina Del Rio T."/>
            <person name="Dalin E."/>
            <person name="Tice H."/>
            <person name="Bruce D."/>
            <person name="Goodwin L."/>
            <person name="Pitluck S."/>
            <person name="Chertkov O."/>
            <person name="Larimer F.W."/>
            <person name="Land M.L."/>
            <person name="Hauser L."/>
            <person name="Brettin T.S."/>
            <person name="Detter J.C."/>
            <person name="Han S."/>
            <person name="de Vos W.M."/>
            <person name="Janssen P.H."/>
            <person name="Smidt H."/>
        </authorList>
    </citation>
    <scope>NUCLEOTIDE SEQUENCE [LARGE SCALE GENOMIC DNA]</scope>
    <source>
        <strain evidence="5 6">Ellin514</strain>
    </source>
</reference>
<name>B9XFR4_PEDPL</name>
<dbReference type="PANTHER" id="PTHR43976">
    <property type="entry name" value="SHORT CHAIN DEHYDROGENASE"/>
    <property type="match status" value="1"/>
</dbReference>
<dbReference type="NCBIfam" id="NF004823">
    <property type="entry name" value="PRK06179.1"/>
    <property type="match status" value="1"/>
</dbReference>
<dbReference type="SMART" id="SM00822">
    <property type="entry name" value="PKS_KR"/>
    <property type="match status" value="1"/>
</dbReference>
<feature type="domain" description="Ketoreductase" evidence="4">
    <location>
        <begin position="5"/>
        <end position="177"/>
    </location>
</feature>
<protein>
    <submittedName>
        <fullName evidence="5">Short-chain dehydrogenase/reductase SDR</fullName>
    </submittedName>
</protein>
<dbReference type="CDD" id="cd05374">
    <property type="entry name" value="17beta-HSD-like_SDR_c"/>
    <property type="match status" value="1"/>
</dbReference>
<dbReference type="InterPro" id="IPR051911">
    <property type="entry name" value="SDR_oxidoreductase"/>
</dbReference>
<proteinExistence type="inferred from homology"/>
<keyword evidence="2" id="KW-0560">Oxidoreductase</keyword>
<dbReference type="SUPFAM" id="SSF51735">
    <property type="entry name" value="NAD(P)-binding Rossmann-fold domains"/>
    <property type="match status" value="1"/>
</dbReference>
<dbReference type="OrthoDB" id="9775296at2"/>